<dbReference type="Gene3D" id="3.10.300.10">
    <property type="entry name" value="Methylpurine-DNA glycosylase (MPG)"/>
    <property type="match status" value="2"/>
</dbReference>
<comment type="caution">
    <text evidence="6">The sequence shown here is derived from an EMBL/GenBank/DDBJ whole genome shotgun (WGS) entry which is preliminary data.</text>
</comment>
<protein>
    <recommendedName>
        <fullName evidence="5">Putative 3-methyladenine DNA glycosylase</fullName>
        <ecNumber evidence="5">3.2.2.-</ecNumber>
    </recommendedName>
</protein>
<keyword evidence="3 5" id="KW-0378">Hydrolase</keyword>
<dbReference type="HAMAP" id="MF_00527">
    <property type="entry name" value="3MGH"/>
    <property type="match status" value="1"/>
</dbReference>
<dbReference type="InterPro" id="IPR036995">
    <property type="entry name" value="MPG_sf"/>
</dbReference>
<evidence type="ECO:0000256" key="1">
    <source>
        <dbReference type="ARBA" id="ARBA00009232"/>
    </source>
</evidence>
<dbReference type="AlphaFoldDB" id="A0A1F6EGJ3"/>
<dbReference type="PANTHER" id="PTHR10429:SF0">
    <property type="entry name" value="DNA-3-METHYLADENINE GLYCOSYLASE"/>
    <property type="match status" value="1"/>
</dbReference>
<organism evidence="6 7">
    <name type="scientific">Candidatus Kaiserbacteria bacterium RIFCSPLOWO2_01_FULL_53_17</name>
    <dbReference type="NCBI Taxonomy" id="1798511"/>
    <lineage>
        <taxon>Bacteria</taxon>
        <taxon>Candidatus Kaiseribacteriota</taxon>
    </lineage>
</organism>
<proteinExistence type="inferred from homology"/>
<dbReference type="Proteomes" id="UP000177306">
    <property type="component" value="Unassembled WGS sequence"/>
</dbReference>
<dbReference type="GO" id="GO:0003905">
    <property type="term" value="F:alkylbase DNA N-glycosylase activity"/>
    <property type="evidence" value="ECO:0007669"/>
    <property type="project" value="InterPro"/>
</dbReference>
<comment type="similarity">
    <text evidence="1 5">Belongs to the DNA glycosylase MPG family.</text>
</comment>
<dbReference type="EC" id="3.2.2.-" evidence="5"/>
<evidence type="ECO:0000313" key="7">
    <source>
        <dbReference type="Proteomes" id="UP000177306"/>
    </source>
</evidence>
<sequence>MARILGEKFFARSAVEVAPDLLGKLLVRQRGGDVKRYRIVETEAYEGPLDRASHASRGRTARTEVMFGPPGRWYVYFVYGMYDMLNIVTGPEGHPGAVLIRALKLDPLHLDGPGKLTKELQITRALNARKAAPENGLWIENAPRVLPKSIERTPRIGVAYAGEWAKKPWRFVLKY</sequence>
<dbReference type="Pfam" id="PF02245">
    <property type="entry name" value="Pur_DNA_glyco"/>
    <property type="match status" value="1"/>
</dbReference>
<evidence type="ECO:0000313" key="6">
    <source>
        <dbReference type="EMBL" id="OGG72775.1"/>
    </source>
</evidence>
<dbReference type="CDD" id="cd00540">
    <property type="entry name" value="AAG"/>
    <property type="match status" value="1"/>
</dbReference>
<gene>
    <name evidence="6" type="ORF">A3A38_03135</name>
</gene>
<keyword evidence="2 5" id="KW-0227">DNA damage</keyword>
<dbReference type="NCBIfam" id="TIGR00567">
    <property type="entry name" value="3mg"/>
    <property type="match status" value="1"/>
</dbReference>
<dbReference type="GO" id="GO:0006284">
    <property type="term" value="P:base-excision repair"/>
    <property type="evidence" value="ECO:0007669"/>
    <property type="project" value="InterPro"/>
</dbReference>
<dbReference type="InterPro" id="IPR011034">
    <property type="entry name" value="Formyl_transferase-like_C_sf"/>
</dbReference>
<dbReference type="EMBL" id="MFLY01000033">
    <property type="protein sequence ID" value="OGG72775.1"/>
    <property type="molecule type" value="Genomic_DNA"/>
</dbReference>
<dbReference type="PANTHER" id="PTHR10429">
    <property type="entry name" value="DNA-3-METHYLADENINE GLYCOSYLASE"/>
    <property type="match status" value="1"/>
</dbReference>
<name>A0A1F6EGJ3_9BACT</name>
<evidence type="ECO:0000256" key="4">
    <source>
        <dbReference type="ARBA" id="ARBA00023204"/>
    </source>
</evidence>
<accession>A0A1F6EGJ3</accession>
<evidence type="ECO:0000256" key="5">
    <source>
        <dbReference type="HAMAP-Rule" id="MF_00527"/>
    </source>
</evidence>
<reference evidence="6 7" key="1">
    <citation type="journal article" date="2016" name="Nat. Commun.">
        <title>Thousands of microbial genomes shed light on interconnected biogeochemical processes in an aquifer system.</title>
        <authorList>
            <person name="Anantharaman K."/>
            <person name="Brown C.T."/>
            <person name="Hug L.A."/>
            <person name="Sharon I."/>
            <person name="Castelle C.J."/>
            <person name="Probst A.J."/>
            <person name="Thomas B.C."/>
            <person name="Singh A."/>
            <person name="Wilkins M.J."/>
            <person name="Karaoz U."/>
            <person name="Brodie E.L."/>
            <person name="Williams K.H."/>
            <person name="Hubbard S.S."/>
            <person name="Banfield J.F."/>
        </authorList>
    </citation>
    <scope>NUCLEOTIDE SEQUENCE [LARGE SCALE GENOMIC DNA]</scope>
</reference>
<evidence type="ECO:0000256" key="2">
    <source>
        <dbReference type="ARBA" id="ARBA00022763"/>
    </source>
</evidence>
<evidence type="ECO:0000256" key="3">
    <source>
        <dbReference type="ARBA" id="ARBA00022801"/>
    </source>
</evidence>
<dbReference type="InterPro" id="IPR003180">
    <property type="entry name" value="MPG"/>
</dbReference>
<dbReference type="SUPFAM" id="SSF50486">
    <property type="entry name" value="FMT C-terminal domain-like"/>
    <property type="match status" value="1"/>
</dbReference>
<dbReference type="GO" id="GO:0003677">
    <property type="term" value="F:DNA binding"/>
    <property type="evidence" value="ECO:0007669"/>
    <property type="project" value="InterPro"/>
</dbReference>
<keyword evidence="4 5" id="KW-0234">DNA repair</keyword>